<dbReference type="InterPro" id="IPR004843">
    <property type="entry name" value="Calcineurin-like_PHP"/>
</dbReference>
<evidence type="ECO:0000259" key="1">
    <source>
        <dbReference type="Pfam" id="PF00149"/>
    </source>
</evidence>
<proteinExistence type="predicted"/>
<dbReference type="EC" id="3.1.4.53" evidence="2"/>
<keyword evidence="2" id="KW-0378">Hydrolase</keyword>
<dbReference type="InterPro" id="IPR029052">
    <property type="entry name" value="Metallo-depent_PP-like"/>
</dbReference>
<dbReference type="AlphaFoldDB" id="A0A644TJR1"/>
<dbReference type="EMBL" id="VSSQ01000035">
    <property type="protein sequence ID" value="MPL67143.1"/>
    <property type="molecule type" value="Genomic_DNA"/>
</dbReference>
<gene>
    <name evidence="2" type="primary">cpdA_10</name>
    <name evidence="2" type="ORF">SDC9_12833</name>
</gene>
<accession>A0A644TJR1</accession>
<dbReference type="PANTHER" id="PTHR43143:SF1">
    <property type="entry name" value="SERINE_THREONINE-PROTEIN PHOSPHATASE CPPED1"/>
    <property type="match status" value="1"/>
</dbReference>
<dbReference type="InterPro" id="IPR051918">
    <property type="entry name" value="STPP_CPPED1"/>
</dbReference>
<evidence type="ECO:0000313" key="2">
    <source>
        <dbReference type="EMBL" id="MPL67143.1"/>
    </source>
</evidence>
<dbReference type="Pfam" id="PF00149">
    <property type="entry name" value="Metallophos"/>
    <property type="match status" value="1"/>
</dbReference>
<dbReference type="Gene3D" id="3.60.21.10">
    <property type="match status" value="1"/>
</dbReference>
<comment type="caution">
    <text evidence="2">The sequence shown here is derived from an EMBL/GenBank/DDBJ whole genome shotgun (WGS) entry which is preliminary data.</text>
</comment>
<protein>
    <submittedName>
        <fullName evidence="2">3',5'-cyclic adenosine monophosphate phosphodiesterase CpdA</fullName>
        <ecNumber evidence="2">3.1.4.53</ecNumber>
    </submittedName>
</protein>
<dbReference type="SUPFAM" id="SSF56300">
    <property type="entry name" value="Metallo-dependent phosphatases"/>
    <property type="match status" value="1"/>
</dbReference>
<dbReference type="GO" id="GO:0004115">
    <property type="term" value="F:3',5'-cyclic-AMP phosphodiesterase activity"/>
    <property type="evidence" value="ECO:0007669"/>
    <property type="project" value="UniProtKB-EC"/>
</dbReference>
<name>A0A644TJR1_9ZZZZ</name>
<reference evidence="2" key="1">
    <citation type="submission" date="2019-08" db="EMBL/GenBank/DDBJ databases">
        <authorList>
            <person name="Kucharzyk K."/>
            <person name="Murdoch R.W."/>
            <person name="Higgins S."/>
            <person name="Loffler F."/>
        </authorList>
    </citation>
    <scope>NUCLEOTIDE SEQUENCE</scope>
</reference>
<organism evidence="2">
    <name type="scientific">bioreactor metagenome</name>
    <dbReference type="NCBI Taxonomy" id="1076179"/>
    <lineage>
        <taxon>unclassified sequences</taxon>
        <taxon>metagenomes</taxon>
        <taxon>ecological metagenomes</taxon>
    </lineage>
</organism>
<sequence length="323" mass="36955">MKKNVLRVMILVVVVLLGYLGVSSTVDHTKKAEGYYRIVLLSDTHLPTKTFNVKDKDKEDRIIAAKKKVIEDINNWQDVREIAVLGDVVGDTGTDKEYAYAKDFFSKLHKPISFIAGNHDYIYQDNPSSSGRYVKGDAKSRLLKLDKFKKTFGLSRLFYEKKVAGYLLVFLSVDSLDSPYLTQMSPEELSWLKDTLKKNSTVPTIIFFHAPLEGTLSNYNKNANKPSFIAQPAAEIAKIIENNKQIVLWVSGHTHTPATNPSFASNINFYKGRLLNLHNSDMERTTIWTNSLFLYPNKIVIRTFNHKTETWMKELERTIPIER</sequence>
<dbReference type="PANTHER" id="PTHR43143">
    <property type="entry name" value="METALLOPHOSPHOESTERASE, CALCINEURIN SUPERFAMILY"/>
    <property type="match status" value="1"/>
</dbReference>
<feature type="domain" description="Calcineurin-like phosphoesterase" evidence="1">
    <location>
        <begin position="37"/>
        <end position="257"/>
    </location>
</feature>